<comment type="caution">
    <text evidence="2">The sequence shown here is derived from an EMBL/GenBank/DDBJ whole genome shotgun (WGS) entry which is preliminary data.</text>
</comment>
<organism evidence="2 3">
    <name type="scientific">Anaerotignum lactatifermentans</name>
    <dbReference type="NCBI Taxonomy" id="160404"/>
    <lineage>
        <taxon>Bacteria</taxon>
        <taxon>Bacillati</taxon>
        <taxon>Bacillota</taxon>
        <taxon>Clostridia</taxon>
        <taxon>Lachnospirales</taxon>
        <taxon>Anaerotignaceae</taxon>
        <taxon>Anaerotignum</taxon>
    </lineage>
</organism>
<evidence type="ECO:0000313" key="2">
    <source>
        <dbReference type="EMBL" id="MBM6877502.1"/>
    </source>
</evidence>
<evidence type="ECO:0000313" key="3">
    <source>
        <dbReference type="Proteomes" id="UP000729290"/>
    </source>
</evidence>
<proteinExistence type="predicted"/>
<dbReference type="EMBL" id="JACSNV010000005">
    <property type="protein sequence ID" value="MBM6877502.1"/>
    <property type="molecule type" value="Genomic_DNA"/>
</dbReference>
<evidence type="ECO:0000259" key="1">
    <source>
        <dbReference type="PROSITE" id="PS51186"/>
    </source>
</evidence>
<accession>A0ABS2G9E8</accession>
<dbReference type="RefSeq" id="WP_205133468.1">
    <property type="nucleotide sequence ID" value="NZ_JACSNT010000006.1"/>
</dbReference>
<protein>
    <submittedName>
        <fullName evidence="2">GNAT family N-acetyltransferase</fullName>
    </submittedName>
</protein>
<dbReference type="Gene3D" id="3.40.630.30">
    <property type="match status" value="1"/>
</dbReference>
<sequence length="171" mass="19257">MDCIIRALNKEEDCLLPDFLYHAIFLPEGAEPPPRSVVDLPELQVYITGFGRPHDYALAAEHDGQVVGLVWARIMEDYGHVDQHTPSLAISLLPEFRGRGIGTALMNEMLSLLQKKGYEQVSLSVQKTNPAVRLYGRLGFQTQKETEEEYLMVHPLSHLYEKTLPVNANSP</sequence>
<dbReference type="CDD" id="cd04301">
    <property type="entry name" value="NAT_SF"/>
    <property type="match status" value="1"/>
</dbReference>
<dbReference type="SUPFAM" id="SSF55729">
    <property type="entry name" value="Acyl-CoA N-acyltransferases (Nat)"/>
    <property type="match status" value="1"/>
</dbReference>
<feature type="domain" description="N-acetyltransferase" evidence="1">
    <location>
        <begin position="3"/>
        <end position="165"/>
    </location>
</feature>
<reference evidence="2 3" key="1">
    <citation type="journal article" date="2021" name="Sci. Rep.">
        <title>The distribution of antibiotic resistance genes in chicken gut microbiota commensals.</title>
        <authorList>
            <person name="Juricova H."/>
            <person name="Matiasovicova J."/>
            <person name="Kubasova T."/>
            <person name="Cejkova D."/>
            <person name="Rychlik I."/>
        </authorList>
    </citation>
    <scope>NUCLEOTIDE SEQUENCE [LARGE SCALE GENOMIC DNA]</scope>
    <source>
        <strain evidence="2 3">An431b</strain>
    </source>
</reference>
<dbReference type="PROSITE" id="PS51186">
    <property type="entry name" value="GNAT"/>
    <property type="match status" value="1"/>
</dbReference>
<dbReference type="InterPro" id="IPR051556">
    <property type="entry name" value="N-term/lysine_N-AcTrnsfr"/>
</dbReference>
<dbReference type="InterPro" id="IPR016181">
    <property type="entry name" value="Acyl_CoA_acyltransferase"/>
</dbReference>
<name>A0ABS2G9E8_9FIRM</name>
<dbReference type="InterPro" id="IPR000182">
    <property type="entry name" value="GNAT_dom"/>
</dbReference>
<keyword evidence="3" id="KW-1185">Reference proteome</keyword>
<dbReference type="PANTHER" id="PTHR42919:SF35">
    <property type="entry name" value="N-ACETYLTRANSFERASE DOMAIN-CONTAINING PROTEIN"/>
    <property type="match status" value="1"/>
</dbReference>
<dbReference type="PANTHER" id="PTHR42919">
    <property type="entry name" value="N-ALPHA-ACETYLTRANSFERASE"/>
    <property type="match status" value="1"/>
</dbReference>
<gene>
    <name evidence="2" type="ORF">H9X83_04950</name>
</gene>
<dbReference type="Proteomes" id="UP000729290">
    <property type="component" value="Unassembled WGS sequence"/>
</dbReference>
<dbReference type="Pfam" id="PF00583">
    <property type="entry name" value="Acetyltransf_1"/>
    <property type="match status" value="1"/>
</dbReference>